<evidence type="ECO:0000259" key="1">
    <source>
        <dbReference type="Pfam" id="PF14403"/>
    </source>
</evidence>
<gene>
    <name evidence="2" type="ORF">FTUN_6460</name>
</gene>
<dbReference type="Gene3D" id="3.30.1490.270">
    <property type="match status" value="1"/>
</dbReference>
<dbReference type="KEGG" id="ftj:FTUN_6460"/>
<dbReference type="PANTHER" id="PTHR34595">
    <property type="entry name" value="BLR5612 PROTEIN"/>
    <property type="match status" value="1"/>
</dbReference>
<dbReference type="AlphaFoldDB" id="A0A6M5YXY5"/>
<evidence type="ECO:0000313" key="3">
    <source>
        <dbReference type="Proteomes" id="UP000503447"/>
    </source>
</evidence>
<dbReference type="Pfam" id="PF14403">
    <property type="entry name" value="CP_ATPgrasp_2"/>
    <property type="match status" value="1"/>
</dbReference>
<dbReference type="InterPro" id="IPR016450">
    <property type="entry name" value="UCP005522"/>
</dbReference>
<proteinExistence type="predicted"/>
<dbReference type="PIRSF" id="PIRSF005522">
    <property type="entry name" value="UCP005522"/>
    <property type="match status" value="1"/>
</dbReference>
<accession>A0A6M5YXY5</accession>
<protein>
    <submittedName>
        <fullName evidence="2">Protein containing domains DUF404, DUF407</fullName>
    </submittedName>
</protein>
<dbReference type="Gene3D" id="3.40.50.11290">
    <property type="match status" value="1"/>
</dbReference>
<name>A0A6M5YXY5_9BACT</name>
<dbReference type="PANTHER" id="PTHR34595:SF7">
    <property type="entry name" value="SLL1039 PROTEIN"/>
    <property type="match status" value="1"/>
</dbReference>
<dbReference type="SUPFAM" id="SSF56059">
    <property type="entry name" value="Glutathione synthetase ATP-binding domain-like"/>
    <property type="match status" value="1"/>
</dbReference>
<organism evidence="2 3">
    <name type="scientific">Frigoriglobus tundricola</name>
    <dbReference type="NCBI Taxonomy" id="2774151"/>
    <lineage>
        <taxon>Bacteria</taxon>
        <taxon>Pseudomonadati</taxon>
        <taxon>Planctomycetota</taxon>
        <taxon>Planctomycetia</taxon>
        <taxon>Gemmatales</taxon>
        <taxon>Gemmataceae</taxon>
        <taxon>Frigoriglobus</taxon>
    </lineage>
</organism>
<dbReference type="InterPro" id="IPR025841">
    <property type="entry name" value="CP_ATPgrasp_2"/>
</dbReference>
<dbReference type="EMBL" id="CP053452">
    <property type="protein sequence ID" value="QJW98865.1"/>
    <property type="molecule type" value="Genomic_DNA"/>
</dbReference>
<evidence type="ECO:0000313" key="2">
    <source>
        <dbReference type="EMBL" id="QJW98865.1"/>
    </source>
</evidence>
<feature type="domain" description="Circularly permuted ATP-grasp type 2" evidence="1">
    <location>
        <begin position="88"/>
        <end position="465"/>
    </location>
</feature>
<sequence>MRSVTAPRSEADLFRDYALTGFDEMFTGPAHVRGHYRPLFERLAAIPPKELEHRSRIADGMMKQQGITFTVYGRGRGTERIMPFDPIPRLVPADEWNRIERGLQQRVRALNLFVHDVYHARHILTDGAVPADLVFGSAGYRREMNGITVPHDVYLHVCGIDLIRDPIGNYLVLEDNCRTPSGVSYVLKNREVMKQAFPTLFEDYSVRPVSDYAADLLAALRHAAPPGVPDPTVVVLTPGAFNSAYYEHAFLARQMGVQLVEGRDLVLDNGGVFMRTTRGLERVDVIYRRIDDDYLDPLCFRRDSRLGVAGLMGAYRTGRVGLANAVGPGVVDDKGIYPFVPDMIRYYLREDPILGNVETFRPIVPAHRQHVLTRLEELVVKAVDGSGGYGMLIGPASTAAEREEFRRKIEANPRGYIAQPTITLSQSPTVVDGGARIEGRHVDLRPFVLYGETIKVLPGGLTRVALPRGSLVVNSSQGGGSKDTWVLRSTPPAKVQLGAGI</sequence>
<reference evidence="3" key="1">
    <citation type="submission" date="2020-05" db="EMBL/GenBank/DDBJ databases">
        <title>Frigoriglobus tundricola gen. nov., sp. nov., a psychrotolerant cellulolytic planctomycete of the family Gemmataceae with two divergent copies of 16S rRNA gene.</title>
        <authorList>
            <person name="Kulichevskaya I.S."/>
            <person name="Ivanova A.A."/>
            <person name="Naumoff D.G."/>
            <person name="Beletsky A.V."/>
            <person name="Rijpstra W.I.C."/>
            <person name="Sinninghe Damste J.S."/>
            <person name="Mardanov A.V."/>
            <person name="Ravin N.V."/>
            <person name="Dedysh S.N."/>
        </authorList>
    </citation>
    <scope>NUCLEOTIDE SEQUENCE [LARGE SCALE GENOMIC DNA]</scope>
    <source>
        <strain evidence="3">PL17</strain>
    </source>
</reference>
<dbReference type="RefSeq" id="WP_171473943.1">
    <property type="nucleotide sequence ID" value="NZ_CP053452.2"/>
</dbReference>
<dbReference type="InterPro" id="IPR051680">
    <property type="entry name" value="ATP-dep_Glu-Cys_Ligase-2"/>
</dbReference>
<keyword evidence="3" id="KW-1185">Reference proteome</keyword>
<dbReference type="Proteomes" id="UP000503447">
    <property type="component" value="Chromosome"/>
</dbReference>